<dbReference type="GO" id="GO:0050178">
    <property type="term" value="F:phenylpyruvate tautomerase activity"/>
    <property type="evidence" value="ECO:0007669"/>
    <property type="project" value="UniProtKB-EC"/>
</dbReference>
<gene>
    <name evidence="12" type="ORF">H9865_03225</name>
</gene>
<sequence>MPFIRVSANVAVNEGQAERIKTMLGQAIEVIPGKSEAWLMVEVEGEKALWMAGTDAPAAIAEVSVYGGADAEDYNSFSGRVCDILDSVLDVPADRVYVKYAETEHWGWNGSNF</sequence>
<comment type="catalytic activity">
    <reaction evidence="6">
        <text>L-dopachrome = 5,6-dihydroxyindole-2-carboxylate</text>
        <dbReference type="Rhea" id="RHEA:13041"/>
        <dbReference type="ChEBI" id="CHEBI:16875"/>
        <dbReference type="ChEBI" id="CHEBI:57509"/>
        <dbReference type="EC" id="5.3.3.12"/>
    </reaction>
</comment>
<dbReference type="Pfam" id="PF01187">
    <property type="entry name" value="MIF"/>
    <property type="match status" value="1"/>
</dbReference>
<accession>A0A9D2AD39</accession>
<evidence type="ECO:0000256" key="6">
    <source>
        <dbReference type="ARBA" id="ARBA00036823"/>
    </source>
</evidence>
<dbReference type="EC" id="5.3.2.1" evidence="8"/>
<evidence type="ECO:0000256" key="3">
    <source>
        <dbReference type="ARBA" id="ARBA00022525"/>
    </source>
</evidence>
<evidence type="ECO:0000256" key="7">
    <source>
        <dbReference type="ARBA" id="ARBA00038932"/>
    </source>
</evidence>
<dbReference type="SUPFAM" id="SSF55331">
    <property type="entry name" value="Tautomerase/MIF"/>
    <property type="match status" value="1"/>
</dbReference>
<comment type="subcellular location">
    <subcellularLocation>
        <location evidence="1">Secreted</location>
    </subcellularLocation>
</comment>
<dbReference type="Gene3D" id="3.30.429.10">
    <property type="entry name" value="Macrophage Migration Inhibitory Factor"/>
    <property type="match status" value="1"/>
</dbReference>
<organism evidence="12 13">
    <name type="scientific">Candidatus Allofournierella pullicola</name>
    <dbReference type="NCBI Taxonomy" id="2838596"/>
    <lineage>
        <taxon>Bacteria</taxon>
        <taxon>Bacillati</taxon>
        <taxon>Bacillota</taxon>
        <taxon>Clostridia</taxon>
        <taxon>Eubacteriales</taxon>
        <taxon>Oscillospiraceae</taxon>
        <taxon>Allofournierella</taxon>
    </lineage>
</organism>
<evidence type="ECO:0000256" key="1">
    <source>
        <dbReference type="ARBA" id="ARBA00004613"/>
    </source>
</evidence>
<evidence type="ECO:0000313" key="12">
    <source>
        <dbReference type="EMBL" id="HIX05111.1"/>
    </source>
</evidence>
<evidence type="ECO:0000256" key="2">
    <source>
        <dbReference type="ARBA" id="ARBA00022514"/>
    </source>
</evidence>
<dbReference type="GO" id="GO:0005615">
    <property type="term" value="C:extracellular space"/>
    <property type="evidence" value="ECO:0007669"/>
    <property type="project" value="UniProtKB-KW"/>
</dbReference>
<dbReference type="AlphaFoldDB" id="A0A9D2AD39"/>
<dbReference type="InterPro" id="IPR001398">
    <property type="entry name" value="Macrophage_inhib_fac"/>
</dbReference>
<dbReference type="GO" id="GO:0005125">
    <property type="term" value="F:cytokine activity"/>
    <property type="evidence" value="ECO:0007669"/>
    <property type="project" value="UniProtKB-KW"/>
</dbReference>
<keyword evidence="2" id="KW-0202">Cytokine</keyword>
<evidence type="ECO:0000256" key="5">
    <source>
        <dbReference type="ARBA" id="ARBA00036735"/>
    </source>
</evidence>
<evidence type="ECO:0000256" key="10">
    <source>
        <dbReference type="ARBA" id="ARBA00041912"/>
    </source>
</evidence>
<reference evidence="12" key="1">
    <citation type="journal article" date="2021" name="PeerJ">
        <title>Extensive microbial diversity within the chicken gut microbiome revealed by metagenomics and culture.</title>
        <authorList>
            <person name="Gilroy R."/>
            <person name="Ravi A."/>
            <person name="Getino M."/>
            <person name="Pursley I."/>
            <person name="Horton D.L."/>
            <person name="Alikhan N.F."/>
            <person name="Baker D."/>
            <person name="Gharbi K."/>
            <person name="Hall N."/>
            <person name="Watson M."/>
            <person name="Adriaenssens E.M."/>
            <person name="Foster-Nyarko E."/>
            <person name="Jarju S."/>
            <person name="Secka A."/>
            <person name="Antonio M."/>
            <person name="Oren A."/>
            <person name="Chaudhuri R.R."/>
            <person name="La Ragione R."/>
            <person name="Hildebrand F."/>
            <person name="Pallen M.J."/>
        </authorList>
    </citation>
    <scope>NUCLEOTIDE SEQUENCE</scope>
    <source>
        <strain evidence="12">2239</strain>
    </source>
</reference>
<dbReference type="EMBL" id="DXFW01000008">
    <property type="protein sequence ID" value="HIX05111.1"/>
    <property type="molecule type" value="Genomic_DNA"/>
</dbReference>
<name>A0A9D2AD39_9FIRM</name>
<evidence type="ECO:0000313" key="13">
    <source>
        <dbReference type="Proteomes" id="UP000824193"/>
    </source>
</evidence>
<dbReference type="GO" id="GO:0004167">
    <property type="term" value="F:dopachrome isomerase activity"/>
    <property type="evidence" value="ECO:0007669"/>
    <property type="project" value="UniProtKB-EC"/>
</dbReference>
<evidence type="ECO:0000256" key="4">
    <source>
        <dbReference type="ARBA" id="ARBA00023235"/>
    </source>
</evidence>
<comment type="caution">
    <text evidence="12">The sequence shown here is derived from an EMBL/GenBank/DDBJ whole genome shotgun (WGS) entry which is preliminary data.</text>
</comment>
<dbReference type="EC" id="5.3.3.12" evidence="7"/>
<evidence type="ECO:0000256" key="8">
    <source>
        <dbReference type="ARBA" id="ARBA00039086"/>
    </source>
</evidence>
<reference evidence="12" key="2">
    <citation type="submission" date="2021-04" db="EMBL/GenBank/DDBJ databases">
        <authorList>
            <person name="Gilroy R."/>
        </authorList>
    </citation>
    <scope>NUCLEOTIDE SEQUENCE</scope>
    <source>
        <strain evidence="12">2239</strain>
    </source>
</reference>
<protein>
    <recommendedName>
        <fullName evidence="11">L-dopachrome isomerase</fullName>
        <ecNumber evidence="8">5.3.2.1</ecNumber>
        <ecNumber evidence="7">5.3.3.12</ecNumber>
    </recommendedName>
    <alternativeName>
        <fullName evidence="9">L-dopachrome tautomerase</fullName>
    </alternativeName>
    <alternativeName>
        <fullName evidence="10">Phenylpyruvate tautomerase</fullName>
    </alternativeName>
</protein>
<evidence type="ECO:0000256" key="11">
    <source>
        <dbReference type="ARBA" id="ARBA00042730"/>
    </source>
</evidence>
<keyword evidence="3" id="KW-0964">Secreted</keyword>
<comment type="catalytic activity">
    <reaction evidence="5">
        <text>3-phenylpyruvate = enol-phenylpyruvate</text>
        <dbReference type="Rhea" id="RHEA:17097"/>
        <dbReference type="ChEBI" id="CHEBI:16815"/>
        <dbReference type="ChEBI" id="CHEBI:18005"/>
        <dbReference type="EC" id="5.3.2.1"/>
    </reaction>
</comment>
<evidence type="ECO:0000256" key="9">
    <source>
        <dbReference type="ARBA" id="ARBA00041631"/>
    </source>
</evidence>
<dbReference type="InterPro" id="IPR014347">
    <property type="entry name" value="Tautomerase/MIF_sf"/>
</dbReference>
<dbReference type="Proteomes" id="UP000824193">
    <property type="component" value="Unassembled WGS sequence"/>
</dbReference>
<keyword evidence="4" id="KW-0413">Isomerase</keyword>
<proteinExistence type="predicted"/>
<dbReference type="PANTHER" id="PTHR11954">
    <property type="entry name" value="D-DOPACHROME DECARBOXYLASE"/>
    <property type="match status" value="1"/>
</dbReference>
<dbReference type="PANTHER" id="PTHR11954:SF6">
    <property type="entry name" value="MACROPHAGE MIGRATION INHIBITORY FACTOR"/>
    <property type="match status" value="1"/>
</dbReference>